<dbReference type="NCBIfam" id="TIGR01229">
    <property type="entry name" value="rocF_arginase"/>
    <property type="match status" value="1"/>
</dbReference>
<evidence type="ECO:0000256" key="8">
    <source>
        <dbReference type="ARBA" id="ARBA00047391"/>
    </source>
</evidence>
<evidence type="ECO:0000256" key="7">
    <source>
        <dbReference type="ARBA" id="ARBA00023211"/>
    </source>
</evidence>
<keyword evidence="4" id="KW-0056">Arginine metabolism</keyword>
<proteinExistence type="inferred from homology"/>
<feature type="binding site" evidence="9">
    <location>
        <position position="224"/>
    </location>
    <ligand>
        <name>Mn(2+)</name>
        <dbReference type="ChEBI" id="CHEBI:29035"/>
        <label>1</label>
    </ligand>
</feature>
<name>A0ABD5ZK38_9EURY</name>
<evidence type="ECO:0000313" key="13">
    <source>
        <dbReference type="Proteomes" id="UP001596398"/>
    </source>
</evidence>
<dbReference type="EC" id="3.5.3.1" evidence="2"/>
<reference evidence="12 13" key="1">
    <citation type="journal article" date="2019" name="Int. J. Syst. Evol. Microbiol.">
        <title>The Global Catalogue of Microorganisms (GCM) 10K type strain sequencing project: providing services to taxonomists for standard genome sequencing and annotation.</title>
        <authorList>
            <consortium name="The Broad Institute Genomics Platform"/>
            <consortium name="The Broad Institute Genome Sequencing Center for Infectious Disease"/>
            <person name="Wu L."/>
            <person name="Ma J."/>
        </authorList>
    </citation>
    <scope>NUCLEOTIDE SEQUENCE [LARGE SCALE GENOMIC DNA]</scope>
    <source>
        <strain evidence="12 13">DT85</strain>
    </source>
</reference>
<dbReference type="InterPro" id="IPR020855">
    <property type="entry name" value="Ureohydrolase_Mn_BS"/>
</dbReference>
<dbReference type="PRINTS" id="PR00116">
    <property type="entry name" value="ARGINASE"/>
</dbReference>
<feature type="binding site" evidence="9">
    <location>
        <position position="222"/>
    </location>
    <ligand>
        <name>Mn(2+)</name>
        <dbReference type="ChEBI" id="CHEBI:29035"/>
        <label>1</label>
    </ligand>
</feature>
<dbReference type="GO" id="GO:0004053">
    <property type="term" value="F:arginase activity"/>
    <property type="evidence" value="ECO:0007669"/>
    <property type="project" value="UniProtKB-EC"/>
</dbReference>
<dbReference type="PROSITE" id="PS51409">
    <property type="entry name" value="ARGINASE_2"/>
    <property type="match status" value="1"/>
</dbReference>
<dbReference type="AlphaFoldDB" id="A0ABD5ZK38"/>
<evidence type="ECO:0000256" key="10">
    <source>
        <dbReference type="PROSITE-ProRule" id="PRU00742"/>
    </source>
</evidence>
<evidence type="ECO:0000256" key="9">
    <source>
        <dbReference type="PIRSR" id="PIRSR036979-1"/>
    </source>
</evidence>
<dbReference type="GeneID" id="79265465"/>
<dbReference type="EMBL" id="JBHTAP010000001">
    <property type="protein sequence ID" value="MFC7233805.1"/>
    <property type="molecule type" value="Genomic_DNA"/>
</dbReference>
<comment type="catalytic activity">
    <reaction evidence="8">
        <text>L-arginine + H2O = urea + L-ornithine</text>
        <dbReference type="Rhea" id="RHEA:20569"/>
        <dbReference type="ChEBI" id="CHEBI:15377"/>
        <dbReference type="ChEBI" id="CHEBI:16199"/>
        <dbReference type="ChEBI" id="CHEBI:32682"/>
        <dbReference type="ChEBI" id="CHEBI:46911"/>
        <dbReference type="EC" id="3.5.3.1"/>
    </reaction>
</comment>
<comment type="cofactor">
    <cofactor evidence="9">
        <name>Mn(2+)</name>
        <dbReference type="ChEBI" id="CHEBI:29035"/>
    </cofactor>
    <text evidence="9">Binds 2 manganese ions per subunit.</text>
</comment>
<feature type="binding site" evidence="9">
    <location>
        <position position="121"/>
    </location>
    <ligand>
        <name>Mn(2+)</name>
        <dbReference type="ChEBI" id="CHEBI:29035"/>
        <label>1</label>
    </ligand>
</feature>
<keyword evidence="6 11" id="KW-0378">Hydrolase</keyword>
<dbReference type="InterPro" id="IPR014033">
    <property type="entry name" value="Arginase"/>
</dbReference>
<dbReference type="PROSITE" id="PS01053">
    <property type="entry name" value="ARGINASE_1"/>
    <property type="match status" value="1"/>
</dbReference>
<dbReference type="PANTHER" id="PTHR43782:SF3">
    <property type="entry name" value="ARGINASE"/>
    <property type="match status" value="1"/>
</dbReference>
<keyword evidence="5 9" id="KW-0479">Metal-binding</keyword>
<accession>A0ABD5ZK38</accession>
<evidence type="ECO:0000313" key="12">
    <source>
        <dbReference type="EMBL" id="MFC7233805.1"/>
    </source>
</evidence>
<gene>
    <name evidence="12" type="primary">rocF</name>
    <name evidence="12" type="ORF">ACFQJ4_00600</name>
</gene>
<sequence>MNVRLIGVPMDLGADRRGVDMGPSAIRYAGLADELAAVGHDVRDDGDLAVPTPETTADSGGGAKYLAETAEVCRDLRAAVTDALDDGAFPLVLGGDHSIAVGTAGGAAATGSTGVVWFDAHGDFNTPETTPSGNVHGMPVAALLGRGEFADAAWARASNIDPENVALVGIRSLDDAERAALADSEVTVYTMSDIDERGLTDVADEALAVAADGTDGLHVSLDMDFLDPDEAPGVGTPVRGGVTYREAHAAMEAVADRIDDVRTMEVVEVNPILDSHNRTAELAVELLASALGKRIL</sequence>
<dbReference type="GO" id="GO:0046872">
    <property type="term" value="F:metal ion binding"/>
    <property type="evidence" value="ECO:0007669"/>
    <property type="project" value="UniProtKB-KW"/>
</dbReference>
<comment type="similarity">
    <text evidence="10 11">Belongs to the arginase family.</text>
</comment>
<evidence type="ECO:0000256" key="2">
    <source>
        <dbReference type="ARBA" id="ARBA00012168"/>
    </source>
</evidence>
<organism evidence="12 13">
    <name type="scientific">Halosegnis marinus</name>
    <dbReference type="NCBI Taxonomy" id="3034023"/>
    <lineage>
        <taxon>Archaea</taxon>
        <taxon>Methanobacteriati</taxon>
        <taxon>Methanobacteriota</taxon>
        <taxon>Stenosarchaea group</taxon>
        <taxon>Halobacteria</taxon>
        <taxon>Halobacteriales</taxon>
        <taxon>Natronomonadaceae</taxon>
        <taxon>Halosegnis</taxon>
    </lineage>
</organism>
<feature type="binding site" evidence="9">
    <location>
        <position position="97"/>
    </location>
    <ligand>
        <name>Mn(2+)</name>
        <dbReference type="ChEBI" id="CHEBI:29035"/>
        <label>1</label>
    </ligand>
</feature>
<comment type="caution">
    <text evidence="12">The sequence shown here is derived from an EMBL/GenBank/DDBJ whole genome shotgun (WGS) entry which is preliminary data.</text>
</comment>
<protein>
    <recommendedName>
        <fullName evidence="3">Arginase</fullName>
        <ecNumber evidence="2">3.5.3.1</ecNumber>
    </recommendedName>
</protein>
<evidence type="ECO:0000256" key="11">
    <source>
        <dbReference type="RuleBase" id="RU003684"/>
    </source>
</evidence>
<dbReference type="InterPro" id="IPR023696">
    <property type="entry name" value="Ureohydrolase_dom_sf"/>
</dbReference>
<dbReference type="GO" id="GO:0006525">
    <property type="term" value="P:arginine metabolic process"/>
    <property type="evidence" value="ECO:0007669"/>
    <property type="project" value="UniProtKB-KW"/>
</dbReference>
<feature type="binding site" evidence="9">
    <location>
        <position position="119"/>
    </location>
    <ligand>
        <name>Mn(2+)</name>
        <dbReference type="ChEBI" id="CHEBI:29035"/>
        <label>1</label>
    </ligand>
</feature>
<evidence type="ECO:0000256" key="4">
    <source>
        <dbReference type="ARBA" id="ARBA00022503"/>
    </source>
</evidence>
<dbReference type="PANTHER" id="PTHR43782">
    <property type="entry name" value="ARGINASE"/>
    <property type="match status" value="1"/>
</dbReference>
<keyword evidence="13" id="KW-1185">Reference proteome</keyword>
<dbReference type="Pfam" id="PF00491">
    <property type="entry name" value="Arginase"/>
    <property type="match status" value="1"/>
</dbReference>
<keyword evidence="7 9" id="KW-0464">Manganese</keyword>
<comment type="pathway">
    <text evidence="1">Nitrogen metabolism; urea cycle; L-ornithine and urea from L-arginine: step 1/1.</text>
</comment>
<dbReference type="PIRSF" id="PIRSF036979">
    <property type="entry name" value="Arginase"/>
    <property type="match status" value="1"/>
</dbReference>
<evidence type="ECO:0000256" key="1">
    <source>
        <dbReference type="ARBA" id="ARBA00005098"/>
    </source>
</evidence>
<dbReference type="Proteomes" id="UP001596398">
    <property type="component" value="Unassembled WGS sequence"/>
</dbReference>
<dbReference type="Gene3D" id="3.40.800.10">
    <property type="entry name" value="Ureohydrolase domain"/>
    <property type="match status" value="1"/>
</dbReference>
<dbReference type="RefSeq" id="WP_276234800.1">
    <property type="nucleotide sequence ID" value="NZ_CP119802.1"/>
</dbReference>
<dbReference type="SUPFAM" id="SSF52768">
    <property type="entry name" value="Arginase/deacetylase"/>
    <property type="match status" value="1"/>
</dbReference>
<dbReference type="FunFam" id="3.40.800.10:FF:000012">
    <property type="entry name" value="Arginase"/>
    <property type="match status" value="1"/>
</dbReference>
<dbReference type="InterPro" id="IPR006035">
    <property type="entry name" value="Ureohydrolase"/>
</dbReference>
<dbReference type="CDD" id="cd09989">
    <property type="entry name" value="Arginase"/>
    <property type="match status" value="1"/>
</dbReference>
<evidence type="ECO:0000256" key="3">
    <source>
        <dbReference type="ARBA" id="ARBA00018123"/>
    </source>
</evidence>
<evidence type="ECO:0000256" key="6">
    <source>
        <dbReference type="ARBA" id="ARBA00022801"/>
    </source>
</evidence>
<feature type="binding site" evidence="9">
    <location>
        <position position="123"/>
    </location>
    <ligand>
        <name>Mn(2+)</name>
        <dbReference type="ChEBI" id="CHEBI:29035"/>
        <label>1</label>
    </ligand>
</feature>
<evidence type="ECO:0000256" key="5">
    <source>
        <dbReference type="ARBA" id="ARBA00022723"/>
    </source>
</evidence>